<dbReference type="EnsemblMetazoa" id="GBRI026568-RA">
    <property type="protein sequence ID" value="GBRI026568-PA"/>
    <property type="gene ID" value="GBRI026568"/>
</dbReference>
<reference evidence="2" key="2">
    <citation type="submission" date="2020-05" db="UniProtKB">
        <authorList>
            <consortium name="EnsemblMetazoa"/>
        </authorList>
    </citation>
    <scope>IDENTIFICATION</scope>
    <source>
        <strain evidence="2">IAEA</strain>
    </source>
</reference>
<name>A0A1A9WNW5_9MUSC</name>
<sequence length="109" mass="11871">MIFGALSHTYLHVLPNIGIGLGPGISLYGIASFHSIVECIEFVSEINDVFIVGVVVLAVVACKDKWGHVVSVVVELFLFDAWLAEMIVNVAVKLLVLLVTRNNFNVAYV</sequence>
<reference evidence="3" key="1">
    <citation type="submission" date="2014-03" db="EMBL/GenBank/DDBJ databases">
        <authorList>
            <person name="Aksoy S."/>
            <person name="Warren W."/>
            <person name="Wilson R.K."/>
        </authorList>
    </citation>
    <scope>NUCLEOTIDE SEQUENCE [LARGE SCALE GENOMIC DNA]</scope>
    <source>
        <strain evidence="3">IAEA</strain>
    </source>
</reference>
<feature type="transmembrane region" description="Helical" evidence="1">
    <location>
        <begin position="42"/>
        <end position="61"/>
    </location>
</feature>
<organism evidence="2 3">
    <name type="scientific">Glossina brevipalpis</name>
    <dbReference type="NCBI Taxonomy" id="37001"/>
    <lineage>
        <taxon>Eukaryota</taxon>
        <taxon>Metazoa</taxon>
        <taxon>Ecdysozoa</taxon>
        <taxon>Arthropoda</taxon>
        <taxon>Hexapoda</taxon>
        <taxon>Insecta</taxon>
        <taxon>Pterygota</taxon>
        <taxon>Neoptera</taxon>
        <taxon>Endopterygota</taxon>
        <taxon>Diptera</taxon>
        <taxon>Brachycera</taxon>
        <taxon>Muscomorpha</taxon>
        <taxon>Hippoboscoidea</taxon>
        <taxon>Glossinidae</taxon>
        <taxon>Glossina</taxon>
    </lineage>
</organism>
<evidence type="ECO:0000313" key="2">
    <source>
        <dbReference type="EnsemblMetazoa" id="GBRI026568-PA"/>
    </source>
</evidence>
<keyword evidence="3" id="KW-1185">Reference proteome</keyword>
<protein>
    <submittedName>
        <fullName evidence="2">Uncharacterized protein</fullName>
    </submittedName>
</protein>
<evidence type="ECO:0000256" key="1">
    <source>
        <dbReference type="SAM" id="Phobius"/>
    </source>
</evidence>
<evidence type="ECO:0000313" key="3">
    <source>
        <dbReference type="Proteomes" id="UP000091820"/>
    </source>
</evidence>
<keyword evidence="1" id="KW-0472">Membrane</keyword>
<dbReference type="VEuPathDB" id="VectorBase:GBRI026568"/>
<dbReference type="AlphaFoldDB" id="A0A1A9WNW5"/>
<keyword evidence="1" id="KW-1133">Transmembrane helix</keyword>
<keyword evidence="1" id="KW-0812">Transmembrane</keyword>
<feature type="transmembrane region" description="Helical" evidence="1">
    <location>
        <begin position="81"/>
        <end position="100"/>
    </location>
</feature>
<feature type="transmembrane region" description="Helical" evidence="1">
    <location>
        <begin position="12"/>
        <end position="30"/>
    </location>
</feature>
<proteinExistence type="predicted"/>
<accession>A0A1A9WNW5</accession>
<dbReference type="Proteomes" id="UP000091820">
    <property type="component" value="Unassembled WGS sequence"/>
</dbReference>